<dbReference type="SUPFAM" id="SSF55174">
    <property type="entry name" value="Alpha-L RNA-binding motif"/>
    <property type="match status" value="1"/>
</dbReference>
<dbReference type="CDD" id="cd00165">
    <property type="entry name" value="S4"/>
    <property type="match status" value="1"/>
</dbReference>
<evidence type="ECO:0000313" key="8">
    <source>
        <dbReference type="EMBL" id="AVM81171.1"/>
    </source>
</evidence>
<dbReference type="GO" id="GO:0042274">
    <property type="term" value="P:ribosomal small subunit biogenesis"/>
    <property type="evidence" value="ECO:0007669"/>
    <property type="project" value="TreeGrafter"/>
</dbReference>
<dbReference type="EMBL" id="MG680943">
    <property type="protein sequence ID" value="AVM81171.1"/>
    <property type="molecule type" value="Genomic_DNA"/>
</dbReference>
<dbReference type="RefSeq" id="YP_009476678.1">
    <property type="nucleotide sequence ID" value="NC_037452.1"/>
</dbReference>
<dbReference type="InterPro" id="IPR001912">
    <property type="entry name" value="Ribosomal_uS4_N"/>
</dbReference>
<feature type="domain" description="RNA-binding S4" evidence="7">
    <location>
        <begin position="100"/>
        <end position="161"/>
    </location>
</feature>
<dbReference type="Gene3D" id="1.10.1050.10">
    <property type="entry name" value="Ribosomal Protein S4 Delta 41, Chain A, domain 1"/>
    <property type="match status" value="1"/>
</dbReference>
<evidence type="ECO:0000256" key="5">
    <source>
        <dbReference type="ARBA" id="ARBA00023274"/>
    </source>
</evidence>
<dbReference type="AlphaFoldDB" id="A0A2P1G884"/>
<proteinExistence type="inferred from homology"/>
<keyword evidence="3 6" id="KW-0694">RNA-binding</keyword>
<dbReference type="GO" id="GO:0005763">
    <property type="term" value="C:mitochondrial small ribosomal subunit"/>
    <property type="evidence" value="ECO:0007669"/>
    <property type="project" value="TreeGrafter"/>
</dbReference>
<dbReference type="Pfam" id="PF00163">
    <property type="entry name" value="Ribosomal_S4"/>
    <property type="match status" value="1"/>
</dbReference>
<dbReference type="PROSITE" id="PS50889">
    <property type="entry name" value="S4"/>
    <property type="match status" value="1"/>
</dbReference>
<protein>
    <submittedName>
        <fullName evidence="8">Ribosomal protein S4</fullName>
    </submittedName>
</protein>
<dbReference type="Gene3D" id="3.10.290.10">
    <property type="entry name" value="RNA-binding S4 domain"/>
    <property type="match status" value="1"/>
</dbReference>
<keyword evidence="8" id="KW-0496">Mitochondrion</keyword>
<dbReference type="PANTHER" id="PTHR11831:SF4">
    <property type="entry name" value="SMALL RIBOSOMAL SUBUNIT PROTEIN US4M"/>
    <property type="match status" value="1"/>
</dbReference>
<dbReference type="GeneID" id="36493100"/>
<evidence type="ECO:0000259" key="7">
    <source>
        <dbReference type="SMART" id="SM00363"/>
    </source>
</evidence>
<dbReference type="InterPro" id="IPR002942">
    <property type="entry name" value="S4_RNA-bd"/>
</dbReference>
<name>A0A2P1G884_9CRYP</name>
<keyword evidence="4 8" id="KW-0689">Ribosomal protein</keyword>
<evidence type="ECO:0000256" key="3">
    <source>
        <dbReference type="ARBA" id="ARBA00022884"/>
    </source>
</evidence>
<keyword evidence="5" id="KW-0687">Ribonucleoprotein</keyword>
<dbReference type="SMART" id="SM00363">
    <property type="entry name" value="S4"/>
    <property type="match status" value="1"/>
</dbReference>
<geneLocation type="mitochondrion" evidence="8"/>
<organism evidence="8">
    <name type="scientific">Storeatula sp. CCMP1868</name>
    <dbReference type="NCBI Taxonomy" id="195070"/>
    <lineage>
        <taxon>Eukaryota</taxon>
        <taxon>Cryptophyceae</taxon>
        <taxon>Pyrenomonadales</taxon>
        <taxon>Pyrenomonadaceae</taxon>
        <taxon>Storeatula</taxon>
    </lineage>
</organism>
<evidence type="ECO:0000256" key="2">
    <source>
        <dbReference type="ARBA" id="ARBA00022730"/>
    </source>
</evidence>
<accession>A0A2P1G884</accession>
<reference evidence="8" key="1">
    <citation type="journal article" date="2018" name="BMC Genomics">
        <title>Comparative mitochondrial genomics of cryptophyte algae: gene shuffling and dynamic mobile genetic elements.</title>
        <authorList>
            <person name="Kim J.I."/>
            <person name="Yoon H.S."/>
            <person name="Yi G."/>
            <person name="Shin W."/>
            <person name="Archibald J.M."/>
        </authorList>
    </citation>
    <scope>NUCLEOTIDE SEQUENCE</scope>
    <source>
        <strain evidence="8">CCMP1868</strain>
    </source>
</reference>
<sequence length="214" mass="26227">MKKRPYSQFYLCKKIFGKYKNIWQTEKAHKFRSINKIKKSLFQEKLKRKRMSNFGKLLRNKQELKFFYCNIKEKIFKTKFKMAKQSYLKTIDRFASLLEKRLDIILFRSCFIFSLYQAKQVITHGHISVNNKTIFNVHKKLRQFDLIKFKTDKYEMSSRIFYRFKNKIKGKKDNPKHLELSFKNLTICFLWSPSLFELHYLNKNIFDTVGRFYK</sequence>
<dbReference type="PANTHER" id="PTHR11831">
    <property type="entry name" value="30S 40S RIBOSOMAL PROTEIN"/>
    <property type="match status" value="1"/>
</dbReference>
<dbReference type="GO" id="GO:0019843">
    <property type="term" value="F:rRNA binding"/>
    <property type="evidence" value="ECO:0007669"/>
    <property type="project" value="UniProtKB-KW"/>
</dbReference>
<dbReference type="InterPro" id="IPR022801">
    <property type="entry name" value="Ribosomal_uS4"/>
</dbReference>
<dbReference type="GO" id="GO:0003735">
    <property type="term" value="F:structural constituent of ribosome"/>
    <property type="evidence" value="ECO:0007669"/>
    <property type="project" value="TreeGrafter"/>
</dbReference>
<gene>
    <name evidence="8" type="primary">rps4</name>
    <name evidence="8" type="ORF">StoMt_p042</name>
</gene>
<dbReference type="Pfam" id="PF01479">
    <property type="entry name" value="S4"/>
    <property type="match status" value="1"/>
</dbReference>
<keyword evidence="2" id="KW-0699">rRNA-binding</keyword>
<comment type="similarity">
    <text evidence="1">Belongs to the universal ribosomal protein uS4 family.</text>
</comment>
<dbReference type="InterPro" id="IPR036986">
    <property type="entry name" value="S4_RNA-bd_sf"/>
</dbReference>
<evidence type="ECO:0000256" key="6">
    <source>
        <dbReference type="PROSITE-ProRule" id="PRU00182"/>
    </source>
</evidence>
<evidence type="ECO:0000256" key="1">
    <source>
        <dbReference type="ARBA" id="ARBA00007465"/>
    </source>
</evidence>
<evidence type="ECO:0000256" key="4">
    <source>
        <dbReference type="ARBA" id="ARBA00022980"/>
    </source>
</evidence>